<protein>
    <submittedName>
        <fullName evidence="7">Arylsulfatase</fullName>
        <ecNumber evidence="7">3.1.6.1</ecNumber>
    </submittedName>
</protein>
<gene>
    <name evidence="7" type="ORF">Poly41_17280</name>
</gene>
<evidence type="ECO:0000256" key="3">
    <source>
        <dbReference type="ARBA" id="ARBA00022801"/>
    </source>
</evidence>
<keyword evidence="3 7" id="KW-0378">Hydrolase</keyword>
<keyword evidence="5" id="KW-0732">Signal</keyword>
<dbReference type="SUPFAM" id="SSF53649">
    <property type="entry name" value="Alkaline phosphatase-like"/>
    <property type="match status" value="1"/>
</dbReference>
<dbReference type="CDD" id="cd16027">
    <property type="entry name" value="SGSH"/>
    <property type="match status" value="1"/>
</dbReference>
<dbReference type="PROSITE" id="PS00523">
    <property type="entry name" value="SULFATASE_1"/>
    <property type="match status" value="1"/>
</dbReference>
<dbReference type="OrthoDB" id="9762324at2"/>
<evidence type="ECO:0000256" key="2">
    <source>
        <dbReference type="ARBA" id="ARBA00022723"/>
    </source>
</evidence>
<keyword evidence="8" id="KW-1185">Reference proteome</keyword>
<feature type="domain" description="Sulfatase N-terminal" evidence="6">
    <location>
        <begin position="32"/>
        <end position="316"/>
    </location>
</feature>
<comment type="caution">
    <text evidence="7">The sequence shown here is derived from an EMBL/GenBank/DDBJ whole genome shotgun (WGS) entry which is preliminary data.</text>
</comment>
<dbReference type="Pfam" id="PF00884">
    <property type="entry name" value="Sulfatase"/>
    <property type="match status" value="1"/>
</dbReference>
<name>A0A5C6DU48_9BACT</name>
<dbReference type="GO" id="GO:0046872">
    <property type="term" value="F:metal ion binding"/>
    <property type="evidence" value="ECO:0007669"/>
    <property type="project" value="UniProtKB-KW"/>
</dbReference>
<dbReference type="InterPro" id="IPR017850">
    <property type="entry name" value="Alkaline_phosphatase_core_sf"/>
</dbReference>
<dbReference type="RefSeq" id="WP_146525418.1">
    <property type="nucleotide sequence ID" value="NZ_SJPV01000002.1"/>
</dbReference>
<evidence type="ECO:0000256" key="4">
    <source>
        <dbReference type="ARBA" id="ARBA00022837"/>
    </source>
</evidence>
<evidence type="ECO:0000313" key="8">
    <source>
        <dbReference type="Proteomes" id="UP000319143"/>
    </source>
</evidence>
<evidence type="ECO:0000259" key="6">
    <source>
        <dbReference type="Pfam" id="PF00884"/>
    </source>
</evidence>
<sequence length="478" mass="52791" precursor="true">MARFHPRLLSIASLLLGLLLSASSASSQNRINVLLVTSDDLGLQLGCYGDPVAVTPHLDALAADSTRFNVAYVAQASCSPSRSAMFTGLYPHTNGQYALTNSGYSLHRQFRDATLPNRLAQEGYRTGIIGKLHVAPESSFHWSFRGKANTRDVASVANTAAEFIGASSQPFFLMINYSDPHWERNQGKGPWFFQDQVEGQPVTVLTGKDVRPFPFQGYRAPQHLDRIAGYYNAVHRLDAGIGMLMAKLKSSGHSEDTLVLFLGDHGPPFARGKTTCYEAGLRVPFFVRWPGVSKPIVSDAMVSSVDIVPTVLDAVGAPLPTPMHGHSLRKPVAGDTSDWRPYLAAEFHSHGLTPFFPRRAIRDDRYKLIHNLLPGNPLQIRMDGDPGMDEPRDPKYIESEFERAYQNWAAPPQWELFDLESDPWELHNVAGEPSMAAVRTRLTAALAEWESETADPLRDPRFVEEMAARAKAGPASKK</sequence>
<organism evidence="7 8">
    <name type="scientific">Novipirellula artificiosorum</name>
    <dbReference type="NCBI Taxonomy" id="2528016"/>
    <lineage>
        <taxon>Bacteria</taxon>
        <taxon>Pseudomonadati</taxon>
        <taxon>Planctomycetota</taxon>
        <taxon>Planctomycetia</taxon>
        <taxon>Pirellulales</taxon>
        <taxon>Pirellulaceae</taxon>
        <taxon>Novipirellula</taxon>
    </lineage>
</organism>
<comment type="similarity">
    <text evidence="1">Belongs to the sulfatase family.</text>
</comment>
<evidence type="ECO:0000256" key="5">
    <source>
        <dbReference type="SAM" id="SignalP"/>
    </source>
</evidence>
<dbReference type="InterPro" id="IPR024607">
    <property type="entry name" value="Sulfatase_CS"/>
</dbReference>
<dbReference type="InterPro" id="IPR000917">
    <property type="entry name" value="Sulfatase_N"/>
</dbReference>
<dbReference type="EC" id="3.1.6.1" evidence="7"/>
<dbReference type="PANTHER" id="PTHR42693">
    <property type="entry name" value="ARYLSULFATASE FAMILY MEMBER"/>
    <property type="match status" value="1"/>
</dbReference>
<dbReference type="GO" id="GO:0004065">
    <property type="term" value="F:arylsulfatase activity"/>
    <property type="evidence" value="ECO:0007669"/>
    <property type="project" value="UniProtKB-EC"/>
</dbReference>
<dbReference type="PANTHER" id="PTHR42693:SF53">
    <property type="entry name" value="ENDO-4-O-SULFATASE"/>
    <property type="match status" value="1"/>
</dbReference>
<dbReference type="InterPro" id="IPR050738">
    <property type="entry name" value="Sulfatase"/>
</dbReference>
<proteinExistence type="inferred from homology"/>
<feature type="chain" id="PRO_5022996110" evidence="5">
    <location>
        <begin position="28"/>
        <end position="478"/>
    </location>
</feature>
<feature type="signal peptide" evidence="5">
    <location>
        <begin position="1"/>
        <end position="27"/>
    </location>
</feature>
<dbReference type="AlphaFoldDB" id="A0A5C6DU48"/>
<keyword evidence="4" id="KW-0106">Calcium</keyword>
<dbReference type="EMBL" id="SJPV01000002">
    <property type="protein sequence ID" value="TWU40893.1"/>
    <property type="molecule type" value="Genomic_DNA"/>
</dbReference>
<evidence type="ECO:0000313" key="7">
    <source>
        <dbReference type="EMBL" id="TWU40893.1"/>
    </source>
</evidence>
<keyword evidence="2" id="KW-0479">Metal-binding</keyword>
<reference evidence="7 8" key="1">
    <citation type="submission" date="2019-02" db="EMBL/GenBank/DDBJ databases">
        <title>Deep-cultivation of Planctomycetes and their phenomic and genomic characterization uncovers novel biology.</title>
        <authorList>
            <person name="Wiegand S."/>
            <person name="Jogler M."/>
            <person name="Boedeker C."/>
            <person name="Pinto D."/>
            <person name="Vollmers J."/>
            <person name="Rivas-Marin E."/>
            <person name="Kohn T."/>
            <person name="Peeters S.H."/>
            <person name="Heuer A."/>
            <person name="Rast P."/>
            <person name="Oberbeckmann S."/>
            <person name="Bunk B."/>
            <person name="Jeske O."/>
            <person name="Meyerdierks A."/>
            <person name="Storesund J.E."/>
            <person name="Kallscheuer N."/>
            <person name="Luecker S."/>
            <person name="Lage O.M."/>
            <person name="Pohl T."/>
            <person name="Merkel B.J."/>
            <person name="Hornburger P."/>
            <person name="Mueller R.-W."/>
            <person name="Bruemmer F."/>
            <person name="Labrenz M."/>
            <person name="Spormann A.M."/>
            <person name="Op Den Camp H."/>
            <person name="Overmann J."/>
            <person name="Amann R."/>
            <person name="Jetten M.S.M."/>
            <person name="Mascher T."/>
            <person name="Medema M.H."/>
            <person name="Devos D.P."/>
            <person name="Kaster A.-K."/>
            <person name="Ovreas L."/>
            <person name="Rohde M."/>
            <person name="Galperin M.Y."/>
            <person name="Jogler C."/>
        </authorList>
    </citation>
    <scope>NUCLEOTIDE SEQUENCE [LARGE SCALE GENOMIC DNA]</scope>
    <source>
        <strain evidence="7 8">Poly41</strain>
    </source>
</reference>
<dbReference type="Gene3D" id="3.40.720.10">
    <property type="entry name" value="Alkaline Phosphatase, subunit A"/>
    <property type="match status" value="1"/>
</dbReference>
<evidence type="ECO:0000256" key="1">
    <source>
        <dbReference type="ARBA" id="ARBA00008779"/>
    </source>
</evidence>
<accession>A0A5C6DU48</accession>
<dbReference type="Proteomes" id="UP000319143">
    <property type="component" value="Unassembled WGS sequence"/>
</dbReference>